<dbReference type="PROSITE" id="PS51257">
    <property type="entry name" value="PROKAR_LIPOPROTEIN"/>
    <property type="match status" value="1"/>
</dbReference>
<reference evidence="3 4" key="1">
    <citation type="submission" date="2016-09" db="EMBL/GenBank/DDBJ databases">
        <title>Draft genome sequence of the soil isolate, Lysinibacillus fusiformis M5, a potential hypoxanthine producer.</title>
        <authorList>
            <person name="Gallegos-Monterrosa R."/>
            <person name="Maroti G."/>
            <person name="Balint B."/>
            <person name="Kovacs A.T."/>
        </authorList>
    </citation>
    <scope>NUCLEOTIDE SEQUENCE [LARGE SCALE GENOMIC DNA]</scope>
    <source>
        <strain evidence="3 4">M5</strain>
    </source>
</reference>
<dbReference type="OrthoDB" id="1815486at2"/>
<dbReference type="GO" id="GO:0004622">
    <property type="term" value="F:phosphatidylcholine lysophospholipase activity"/>
    <property type="evidence" value="ECO:0007669"/>
    <property type="project" value="TreeGrafter"/>
</dbReference>
<dbReference type="EMBL" id="MECQ01000002">
    <property type="protein sequence ID" value="ODV54307.1"/>
    <property type="molecule type" value="Genomic_DNA"/>
</dbReference>
<feature type="signal peptide" evidence="1">
    <location>
        <begin position="1"/>
        <end position="24"/>
    </location>
</feature>
<gene>
    <name evidence="3" type="ORF">BG258_19870</name>
</gene>
<dbReference type="InterPro" id="IPR051532">
    <property type="entry name" value="Ester_Hydrolysis_Enzymes"/>
</dbReference>
<accession>A0A1E4R1I5</accession>
<dbReference type="RefSeq" id="WP_069482688.1">
    <property type="nucleotide sequence ID" value="NZ_KV766182.1"/>
</dbReference>
<evidence type="ECO:0000313" key="3">
    <source>
        <dbReference type="EMBL" id="ODV54307.1"/>
    </source>
</evidence>
<protein>
    <submittedName>
        <fullName evidence="3">Lysophospholipase</fullName>
    </submittedName>
</protein>
<evidence type="ECO:0000256" key="1">
    <source>
        <dbReference type="SAM" id="SignalP"/>
    </source>
</evidence>
<dbReference type="AlphaFoldDB" id="A0A1E4R1I5"/>
<comment type="caution">
    <text evidence="3">The sequence shown here is derived from an EMBL/GenBank/DDBJ whole genome shotgun (WGS) entry which is preliminary data.</text>
</comment>
<name>A0A1E4R1I5_9BACI</name>
<proteinExistence type="predicted"/>
<organism evidence="3 4">
    <name type="scientific">Lysinibacillus fusiformis</name>
    <dbReference type="NCBI Taxonomy" id="28031"/>
    <lineage>
        <taxon>Bacteria</taxon>
        <taxon>Bacillati</taxon>
        <taxon>Bacillota</taxon>
        <taxon>Bacilli</taxon>
        <taxon>Bacillales</taxon>
        <taxon>Bacillaceae</taxon>
        <taxon>Lysinibacillus</taxon>
    </lineage>
</organism>
<feature type="domain" description="SGNH hydrolase-type esterase" evidence="2">
    <location>
        <begin position="31"/>
        <end position="227"/>
    </location>
</feature>
<dbReference type="PANTHER" id="PTHR30383:SF5">
    <property type="entry name" value="SGNH HYDROLASE-TYPE ESTERASE DOMAIN-CONTAINING PROTEIN"/>
    <property type="match status" value="1"/>
</dbReference>
<dbReference type="SUPFAM" id="SSF52266">
    <property type="entry name" value="SGNH hydrolase"/>
    <property type="match status" value="1"/>
</dbReference>
<dbReference type="PANTHER" id="PTHR30383">
    <property type="entry name" value="THIOESTERASE 1/PROTEASE 1/LYSOPHOSPHOLIPASE L1"/>
    <property type="match status" value="1"/>
</dbReference>
<dbReference type="Gene3D" id="3.40.50.1110">
    <property type="entry name" value="SGNH hydrolase"/>
    <property type="match status" value="1"/>
</dbReference>
<dbReference type="InterPro" id="IPR036514">
    <property type="entry name" value="SGNH_hydro_sf"/>
</dbReference>
<dbReference type="Pfam" id="PF13472">
    <property type="entry name" value="Lipase_GDSL_2"/>
    <property type="match status" value="1"/>
</dbReference>
<keyword evidence="1" id="KW-0732">Signal</keyword>
<dbReference type="Proteomes" id="UP000094784">
    <property type="component" value="Unassembled WGS sequence"/>
</dbReference>
<sequence>MKRIGSLIGMLILLLSCWGSSAFAQAESYVAIGDSLAAGQTPFQQIDAGYSDLIAMRLRAMDQLKFYTKELAFPGFTTANVLESIKTEEAINLLANATLVTVSAGANDLLSLVRLNPTAGTLTFSQLQADYALNMVRKNMEAILNELGEVAPKAQVYVVGYYFAYPAVHLTQKEGTNAQLVKLNTILQQQAKLTGAVYVNVYDSFGLNATNYLPNYADVHPNMEGYRQMANAFFKAYSGSDVLNIASSQLPKPNPLSFEEILKERASTQPKQQKVTSSQSVRNVRSIQGFHGYTAFMEKLEKR</sequence>
<evidence type="ECO:0000259" key="2">
    <source>
        <dbReference type="Pfam" id="PF13472"/>
    </source>
</evidence>
<dbReference type="InterPro" id="IPR013830">
    <property type="entry name" value="SGNH_hydro"/>
</dbReference>
<evidence type="ECO:0000313" key="4">
    <source>
        <dbReference type="Proteomes" id="UP000094784"/>
    </source>
</evidence>
<feature type="chain" id="PRO_5009162022" evidence="1">
    <location>
        <begin position="25"/>
        <end position="303"/>
    </location>
</feature>